<dbReference type="EC" id="5.4.99.-" evidence="4"/>
<comment type="caution">
    <text evidence="6">The sequence shown here is derived from an EMBL/GenBank/DDBJ whole genome shotgun (WGS) entry which is preliminary data.</text>
</comment>
<evidence type="ECO:0000259" key="5">
    <source>
        <dbReference type="SMART" id="SM00363"/>
    </source>
</evidence>
<dbReference type="InterPro" id="IPR042092">
    <property type="entry name" value="PsdUridine_s_RsuA/RluB/E/F_cat"/>
</dbReference>
<dbReference type="CDD" id="cd00165">
    <property type="entry name" value="S4"/>
    <property type="match status" value="1"/>
</dbReference>
<gene>
    <name evidence="6" type="ORF">H8S45_00330</name>
</gene>
<accession>A0A923LRK3</accession>
<dbReference type="InterPro" id="IPR002942">
    <property type="entry name" value="S4_RNA-bd"/>
</dbReference>
<protein>
    <recommendedName>
        <fullName evidence="4">Pseudouridine synthase</fullName>
        <ecNumber evidence="4">5.4.99.-</ecNumber>
    </recommendedName>
</protein>
<organism evidence="6 7">
    <name type="scientific">Agathobaculum faecis</name>
    <dbReference type="NCBI Taxonomy" id="2763013"/>
    <lineage>
        <taxon>Bacteria</taxon>
        <taxon>Bacillati</taxon>
        <taxon>Bacillota</taxon>
        <taxon>Clostridia</taxon>
        <taxon>Eubacteriales</taxon>
        <taxon>Butyricicoccaceae</taxon>
        <taxon>Agathobaculum</taxon>
    </lineage>
</organism>
<name>A0A923LRK3_9FIRM</name>
<dbReference type="SUPFAM" id="SSF55174">
    <property type="entry name" value="Alpha-L RNA-binding motif"/>
    <property type="match status" value="1"/>
</dbReference>
<dbReference type="InterPro" id="IPR020103">
    <property type="entry name" value="PsdUridine_synth_cat_dom_sf"/>
</dbReference>
<dbReference type="InterPro" id="IPR006145">
    <property type="entry name" value="PsdUridine_synth_RsuA/RluA"/>
</dbReference>
<keyword evidence="3" id="KW-0694">RNA-binding</keyword>
<dbReference type="AlphaFoldDB" id="A0A923LRK3"/>
<evidence type="ECO:0000313" key="7">
    <source>
        <dbReference type="Proteomes" id="UP000606499"/>
    </source>
</evidence>
<dbReference type="PROSITE" id="PS01149">
    <property type="entry name" value="PSI_RSU"/>
    <property type="match status" value="1"/>
</dbReference>
<reference evidence="6" key="1">
    <citation type="submission" date="2020-08" db="EMBL/GenBank/DDBJ databases">
        <title>Genome public.</title>
        <authorList>
            <person name="Liu C."/>
            <person name="Sun Q."/>
        </authorList>
    </citation>
    <scope>NUCLEOTIDE SEQUENCE</scope>
    <source>
        <strain evidence="6">NSJ-28</strain>
    </source>
</reference>
<dbReference type="NCBIfam" id="TIGR00093">
    <property type="entry name" value="pseudouridine synthase"/>
    <property type="match status" value="1"/>
</dbReference>
<dbReference type="Gene3D" id="3.30.70.1560">
    <property type="entry name" value="Alpha-L RNA-binding motif"/>
    <property type="match status" value="1"/>
</dbReference>
<dbReference type="Proteomes" id="UP000606499">
    <property type="component" value="Unassembled WGS sequence"/>
</dbReference>
<proteinExistence type="inferred from homology"/>
<keyword evidence="2 4" id="KW-0413">Isomerase</keyword>
<dbReference type="InterPro" id="IPR000748">
    <property type="entry name" value="PsdUridine_synth_RsuA/RluB/E/F"/>
</dbReference>
<dbReference type="Pfam" id="PF00849">
    <property type="entry name" value="PseudoU_synth_2"/>
    <property type="match status" value="1"/>
</dbReference>
<dbReference type="EMBL" id="JACOPL010000001">
    <property type="protein sequence ID" value="MBC5723923.1"/>
    <property type="molecule type" value="Genomic_DNA"/>
</dbReference>
<evidence type="ECO:0000256" key="2">
    <source>
        <dbReference type="ARBA" id="ARBA00023235"/>
    </source>
</evidence>
<dbReference type="InterPro" id="IPR018496">
    <property type="entry name" value="PsdUridine_synth_RsuA/RluB_CS"/>
</dbReference>
<feature type="domain" description="RNA-binding S4" evidence="5">
    <location>
        <begin position="3"/>
        <end position="62"/>
    </location>
</feature>
<dbReference type="SMART" id="SM00363">
    <property type="entry name" value="S4"/>
    <property type="match status" value="1"/>
</dbReference>
<dbReference type="PANTHER" id="PTHR47683:SF2">
    <property type="entry name" value="RNA-BINDING S4 DOMAIN-CONTAINING PROTEIN"/>
    <property type="match status" value="1"/>
</dbReference>
<evidence type="ECO:0000256" key="3">
    <source>
        <dbReference type="PROSITE-ProRule" id="PRU00182"/>
    </source>
</evidence>
<dbReference type="InterPro" id="IPR050343">
    <property type="entry name" value="RsuA_PseudoU_synthase"/>
</dbReference>
<dbReference type="PROSITE" id="PS50889">
    <property type="entry name" value="S4"/>
    <property type="match status" value="1"/>
</dbReference>
<evidence type="ECO:0000256" key="1">
    <source>
        <dbReference type="ARBA" id="ARBA00008348"/>
    </source>
</evidence>
<dbReference type="Gene3D" id="3.10.290.10">
    <property type="entry name" value="RNA-binding S4 domain"/>
    <property type="match status" value="1"/>
</dbReference>
<dbReference type="RefSeq" id="WP_107632071.1">
    <property type="nucleotide sequence ID" value="NZ_JACOPL010000001.1"/>
</dbReference>
<dbReference type="Pfam" id="PF01479">
    <property type="entry name" value="S4"/>
    <property type="match status" value="1"/>
</dbReference>
<sequence>MEERLQKILAQAGLCSRREAETWILDGRVTVNGRAASLGDRADIRRDRIQADGKPVGLSEEKKYLMLYKPRGYVTTLKDERGRRTVADLTQGCGVRVVPVGRLDYNSEGLLLLTNDGTLVNALTHPRHEIEKHYEVRVRGRLDNIPRLEEPMEIDGYAIRPARVVILEQDSESAKLRLTIHEGRNRQIRKMCEQCGLEVRRLKRVAVGELPLDPALKAGAWRELTPEEVAYLRGVGAILQD</sequence>
<evidence type="ECO:0000313" key="6">
    <source>
        <dbReference type="EMBL" id="MBC5723923.1"/>
    </source>
</evidence>
<dbReference type="GO" id="GO:0120159">
    <property type="term" value="F:rRNA pseudouridine synthase activity"/>
    <property type="evidence" value="ECO:0007669"/>
    <property type="project" value="UniProtKB-ARBA"/>
</dbReference>
<dbReference type="CDD" id="cd02870">
    <property type="entry name" value="PseudoU_synth_RsuA_like"/>
    <property type="match status" value="1"/>
</dbReference>
<evidence type="ECO:0000256" key="4">
    <source>
        <dbReference type="RuleBase" id="RU003887"/>
    </source>
</evidence>
<dbReference type="FunFam" id="3.10.290.10:FF:000003">
    <property type="entry name" value="Pseudouridine synthase"/>
    <property type="match status" value="1"/>
</dbReference>
<keyword evidence="7" id="KW-1185">Reference proteome</keyword>
<dbReference type="GO" id="GO:0000455">
    <property type="term" value="P:enzyme-directed rRNA pseudouridine synthesis"/>
    <property type="evidence" value="ECO:0007669"/>
    <property type="project" value="UniProtKB-ARBA"/>
</dbReference>
<dbReference type="Gene3D" id="3.30.70.580">
    <property type="entry name" value="Pseudouridine synthase I, catalytic domain, N-terminal subdomain"/>
    <property type="match status" value="1"/>
</dbReference>
<dbReference type="SUPFAM" id="SSF55120">
    <property type="entry name" value="Pseudouridine synthase"/>
    <property type="match status" value="1"/>
</dbReference>
<dbReference type="PANTHER" id="PTHR47683">
    <property type="entry name" value="PSEUDOURIDINE SYNTHASE FAMILY PROTEIN-RELATED"/>
    <property type="match status" value="1"/>
</dbReference>
<dbReference type="InterPro" id="IPR020094">
    <property type="entry name" value="TruA/RsuA/RluB/E/F_N"/>
</dbReference>
<dbReference type="InterPro" id="IPR036986">
    <property type="entry name" value="S4_RNA-bd_sf"/>
</dbReference>
<dbReference type="GO" id="GO:0003723">
    <property type="term" value="F:RNA binding"/>
    <property type="evidence" value="ECO:0007669"/>
    <property type="project" value="UniProtKB-KW"/>
</dbReference>
<comment type="similarity">
    <text evidence="1 4">Belongs to the pseudouridine synthase RsuA family.</text>
</comment>